<reference evidence="1 2" key="1">
    <citation type="journal article" date="2021" name="BMC Genomics">
        <title>Telomere-to-telomere genome assembly of asparaginase-producing Trichoderma simmonsii.</title>
        <authorList>
            <person name="Chung D."/>
            <person name="Kwon Y.M."/>
            <person name="Yang Y."/>
        </authorList>
    </citation>
    <scope>NUCLEOTIDE SEQUENCE [LARGE SCALE GENOMIC DNA]</scope>
    <source>
        <strain evidence="1 2">GH-Sj1</strain>
    </source>
</reference>
<evidence type="ECO:0000313" key="1">
    <source>
        <dbReference type="EMBL" id="QYS93245.1"/>
    </source>
</evidence>
<name>A0A8G0L5A2_9HYPO</name>
<organism evidence="1 2">
    <name type="scientific">Trichoderma simmonsii</name>
    <dbReference type="NCBI Taxonomy" id="1491479"/>
    <lineage>
        <taxon>Eukaryota</taxon>
        <taxon>Fungi</taxon>
        <taxon>Dikarya</taxon>
        <taxon>Ascomycota</taxon>
        <taxon>Pezizomycotina</taxon>
        <taxon>Sordariomycetes</taxon>
        <taxon>Hypocreomycetidae</taxon>
        <taxon>Hypocreales</taxon>
        <taxon>Hypocreaceae</taxon>
        <taxon>Trichoderma</taxon>
    </lineage>
</organism>
<protein>
    <submittedName>
        <fullName evidence="1">Uncharacterized protein</fullName>
    </submittedName>
</protein>
<dbReference type="EMBL" id="CP075864">
    <property type="protein sequence ID" value="QYS93245.1"/>
    <property type="molecule type" value="Genomic_DNA"/>
</dbReference>
<sequence>MFGTAEWSKIRDLCIESNYRILRSSPIVVLVGKAALAVFEEKLRRDLSFELKRATLQLKVFEEDPFFYIVYKNREVQQLVFYSNHGSWFIYGAQLKEGIYSDFIWNLAAHLACIEVILPDSFSQCAAVTSSKGWATLPDHEKARAFREIHRVKSEADWIPAKEVKSKEFRNFEHYRQAVVDREPAAIAVVARRGKTKATNASSLRLNKLHALLQSQEAIEFLEKPASFYTVNTIGEVYTRIANHHDWPMRWDDITPGKQGKYGASVRKYHRKPSEWNQGDAASKELHPDRQGLYLNTLAAWYNAESDPNGLRFVGDNDPEIPAVYSTQSAPNLAVMLLWHFSYTLTEN</sequence>
<gene>
    <name evidence="1" type="ORF">H0G86_000630</name>
</gene>
<dbReference type="Proteomes" id="UP000826661">
    <property type="component" value="Chromosome I"/>
</dbReference>
<keyword evidence="2" id="KW-1185">Reference proteome</keyword>
<dbReference type="AlphaFoldDB" id="A0A8G0L5A2"/>
<accession>A0A8G0L5A2</accession>
<proteinExistence type="predicted"/>
<evidence type="ECO:0000313" key="2">
    <source>
        <dbReference type="Proteomes" id="UP000826661"/>
    </source>
</evidence>